<keyword evidence="2" id="KW-1185">Reference proteome</keyword>
<accession>A0AAF3F5V1</accession>
<evidence type="ECO:0000313" key="3">
    <source>
        <dbReference type="WBParaSite" id="MBELARI_LOCUS2287"/>
    </source>
</evidence>
<proteinExistence type="predicted"/>
<reference evidence="3" key="1">
    <citation type="submission" date="2024-02" db="UniProtKB">
        <authorList>
            <consortium name="WormBaseParasite"/>
        </authorList>
    </citation>
    <scope>IDENTIFICATION</scope>
</reference>
<organism evidence="2 3">
    <name type="scientific">Mesorhabditis belari</name>
    <dbReference type="NCBI Taxonomy" id="2138241"/>
    <lineage>
        <taxon>Eukaryota</taxon>
        <taxon>Metazoa</taxon>
        <taxon>Ecdysozoa</taxon>
        <taxon>Nematoda</taxon>
        <taxon>Chromadorea</taxon>
        <taxon>Rhabditida</taxon>
        <taxon>Rhabditina</taxon>
        <taxon>Rhabditomorpha</taxon>
        <taxon>Rhabditoidea</taxon>
        <taxon>Rhabditidae</taxon>
        <taxon>Mesorhabditinae</taxon>
        <taxon>Mesorhabditis</taxon>
    </lineage>
</organism>
<dbReference type="Proteomes" id="UP000887575">
    <property type="component" value="Unassembled WGS sequence"/>
</dbReference>
<protein>
    <recommendedName>
        <fullName evidence="1">IgGFc-binding protein N-terminal domain-containing protein</fullName>
    </recommendedName>
</protein>
<dbReference type="Pfam" id="PF17517">
    <property type="entry name" value="IgGFc_binding"/>
    <property type="match status" value="1"/>
</dbReference>
<dbReference type="AlphaFoldDB" id="A0AAF3F5V1"/>
<dbReference type="WBParaSite" id="MBELARI_LOCUS2287">
    <property type="protein sequence ID" value="MBELARI_LOCUS2287"/>
    <property type="gene ID" value="MBELARI_LOCUS2287"/>
</dbReference>
<evidence type="ECO:0000313" key="2">
    <source>
        <dbReference type="Proteomes" id="UP000887575"/>
    </source>
</evidence>
<sequence>MKSIQPFYRLLGNSFLSPFRTCITMTRIKATRKRISLIVTNYDTNKTATVTVSTPSAIFNTTTFTIQPLKNYKAFTEIQTNYRNRKVNYFSIETKSISVTADTKVTVVAQNEASNGYGAGMFVVFSESGLLAFSCALSQRRIELWPMTLTVVENGTKLPTAFQSLPLRTILGVSINPVITNPPTITLNSGEVMILASDSIPLINYEITSNYPVAVVTGTDCGYGYRKLDSNGCDYEATMSFPGPGTAGTAFAFQKFMYEDQGVLVILGTENNTIITANGRALDMIDAFGYSIYLVQSTVCLTTNKPVYVYASSIESRMAGVYGSPLVTHVPSIDQFTNQSLLQVTTGLSSVSKSDHFIRLITYINPGNLNQVTTMLTIDGGDVPQRIIPTTRKL</sequence>
<feature type="domain" description="IgGFc-binding protein N-terminal" evidence="1">
    <location>
        <begin position="181"/>
        <end position="362"/>
    </location>
</feature>
<evidence type="ECO:0000259" key="1">
    <source>
        <dbReference type="Pfam" id="PF17517"/>
    </source>
</evidence>
<dbReference type="InterPro" id="IPR035234">
    <property type="entry name" value="IgGFc-bd_N"/>
</dbReference>
<name>A0AAF3F5V1_9BILA</name>